<name>A0A6U2FTV4_HEMAN</name>
<accession>A0A6U2FTV4</accession>
<proteinExistence type="predicted"/>
<protein>
    <submittedName>
        <fullName evidence="1">Uncharacterized protein</fullName>
    </submittedName>
</protein>
<sequence>MSLMHQETWVRFGTNGIGLSDHQNRFSDGVRVGNWVENEFGHSQQAALAPPAFQGVSTAMSDFSTPVSNEAVTRQTKIGNVSNIDMAHGPDETHDQTHLTTTYNLAMCHADGARRVDTMLWSGITKVDRAVPTEVPAKMTLLEKKKQMWAKDKEDNWRTAYTQQYLDVCAESRRVNGVVATKVPSLSKAPRTHIQCGYRENF</sequence>
<evidence type="ECO:0000313" key="1">
    <source>
        <dbReference type="EMBL" id="CAD8740511.1"/>
    </source>
</evidence>
<dbReference type="AlphaFoldDB" id="A0A6U2FTV4"/>
<reference evidence="1" key="1">
    <citation type="submission" date="2021-01" db="EMBL/GenBank/DDBJ databases">
        <authorList>
            <person name="Corre E."/>
            <person name="Pelletier E."/>
            <person name="Niang G."/>
            <person name="Scheremetjew M."/>
            <person name="Finn R."/>
            <person name="Kale V."/>
            <person name="Holt S."/>
            <person name="Cochrane G."/>
            <person name="Meng A."/>
            <person name="Brown T."/>
            <person name="Cohen L."/>
        </authorList>
    </citation>
    <scope>NUCLEOTIDE SEQUENCE</scope>
    <source>
        <strain evidence="1">CCMP441</strain>
    </source>
</reference>
<dbReference type="EMBL" id="HBFK01011590">
    <property type="protein sequence ID" value="CAD8740511.1"/>
    <property type="molecule type" value="Transcribed_RNA"/>
</dbReference>
<gene>
    <name evidence="1" type="ORF">HAND1043_LOCUS7003</name>
</gene>
<organism evidence="1">
    <name type="scientific">Hemiselmis andersenii</name>
    <name type="common">Cryptophyte alga</name>
    <dbReference type="NCBI Taxonomy" id="464988"/>
    <lineage>
        <taxon>Eukaryota</taxon>
        <taxon>Cryptophyceae</taxon>
        <taxon>Cryptomonadales</taxon>
        <taxon>Hemiselmidaceae</taxon>
        <taxon>Hemiselmis</taxon>
    </lineage>
</organism>